<dbReference type="GO" id="GO:0016787">
    <property type="term" value="F:hydrolase activity"/>
    <property type="evidence" value="ECO:0007669"/>
    <property type="project" value="InterPro"/>
</dbReference>
<dbReference type="Proteomes" id="UP000677228">
    <property type="component" value="Unassembled WGS sequence"/>
</dbReference>
<dbReference type="Proteomes" id="UP000663829">
    <property type="component" value="Unassembled WGS sequence"/>
</dbReference>
<dbReference type="OrthoDB" id="9983162at2759"/>
<organism evidence="3 6">
    <name type="scientific">Didymodactylos carnosus</name>
    <dbReference type="NCBI Taxonomy" id="1234261"/>
    <lineage>
        <taxon>Eukaryota</taxon>
        <taxon>Metazoa</taxon>
        <taxon>Spiralia</taxon>
        <taxon>Gnathifera</taxon>
        <taxon>Rotifera</taxon>
        <taxon>Eurotatoria</taxon>
        <taxon>Bdelloidea</taxon>
        <taxon>Philodinida</taxon>
        <taxon>Philodinidae</taxon>
        <taxon>Didymodactylos</taxon>
    </lineage>
</organism>
<dbReference type="Proteomes" id="UP000682733">
    <property type="component" value="Unassembled WGS sequence"/>
</dbReference>
<evidence type="ECO:0000313" key="5">
    <source>
        <dbReference type="EMBL" id="CAF3805088.1"/>
    </source>
</evidence>
<evidence type="ECO:0000313" key="6">
    <source>
        <dbReference type="Proteomes" id="UP000663829"/>
    </source>
</evidence>
<sequence>MGNTIKEVCLKPQQYSCWNTDDVNYQKIKDLDVNDNEYKKILRIVQNVVDGKHQDNTNGSTHYHANYIHPRWATTPTVTIGQHLFYNNVK</sequence>
<dbReference type="Pfam" id="PF07486">
    <property type="entry name" value="Hydrolase_2"/>
    <property type="match status" value="1"/>
</dbReference>
<dbReference type="Proteomes" id="UP000681722">
    <property type="component" value="Unassembled WGS sequence"/>
</dbReference>
<dbReference type="EMBL" id="CAJOBC010003889">
    <property type="protein sequence ID" value="CAF3805088.1"/>
    <property type="molecule type" value="Genomic_DNA"/>
</dbReference>
<dbReference type="AlphaFoldDB" id="A0A814J9I1"/>
<evidence type="ECO:0000259" key="1">
    <source>
        <dbReference type="Pfam" id="PF07486"/>
    </source>
</evidence>
<feature type="domain" description="Cell wall hydrolase SleB" evidence="1">
    <location>
        <begin position="2"/>
        <end position="86"/>
    </location>
</feature>
<reference evidence="3" key="1">
    <citation type="submission" date="2021-02" db="EMBL/GenBank/DDBJ databases">
        <authorList>
            <person name="Nowell W R."/>
        </authorList>
    </citation>
    <scope>NUCLEOTIDE SEQUENCE</scope>
</reference>
<proteinExistence type="predicted"/>
<dbReference type="EMBL" id="CAJNOK010001920">
    <property type="protein sequence ID" value="CAF0836066.1"/>
    <property type="molecule type" value="Genomic_DNA"/>
</dbReference>
<gene>
    <name evidence="3" type="ORF">GPM918_LOCUS15449</name>
    <name evidence="2" type="ORF">OVA965_LOCUS6398</name>
    <name evidence="5" type="ORF">SRO942_LOCUS15449</name>
    <name evidence="4" type="ORF">TMI583_LOCUS6394</name>
</gene>
<name>A0A814J9I1_9BILA</name>
<accession>A0A814J9I1</accession>
<dbReference type="EMBL" id="CAJOBA010001920">
    <property type="protein sequence ID" value="CAF3620890.1"/>
    <property type="molecule type" value="Genomic_DNA"/>
</dbReference>
<evidence type="ECO:0000313" key="4">
    <source>
        <dbReference type="EMBL" id="CAF3620890.1"/>
    </source>
</evidence>
<evidence type="ECO:0000313" key="3">
    <source>
        <dbReference type="EMBL" id="CAF1034447.1"/>
    </source>
</evidence>
<keyword evidence="6" id="KW-1185">Reference proteome</keyword>
<dbReference type="EMBL" id="CAJNOQ010003889">
    <property type="protein sequence ID" value="CAF1034447.1"/>
    <property type="molecule type" value="Genomic_DNA"/>
</dbReference>
<evidence type="ECO:0000313" key="2">
    <source>
        <dbReference type="EMBL" id="CAF0836066.1"/>
    </source>
</evidence>
<dbReference type="InterPro" id="IPR011105">
    <property type="entry name" value="Cell_wall_hydrolase_SleB"/>
</dbReference>
<protein>
    <recommendedName>
        <fullName evidence="1">Cell wall hydrolase SleB domain-containing protein</fullName>
    </recommendedName>
</protein>
<comment type="caution">
    <text evidence="3">The sequence shown here is derived from an EMBL/GenBank/DDBJ whole genome shotgun (WGS) entry which is preliminary data.</text>
</comment>